<evidence type="ECO:0000313" key="8">
    <source>
        <dbReference type="EMBL" id="KAK2705675.1"/>
    </source>
</evidence>
<dbReference type="GO" id="GO:0009887">
    <property type="term" value="P:animal organ morphogenesis"/>
    <property type="evidence" value="ECO:0007669"/>
    <property type="project" value="TreeGrafter"/>
</dbReference>
<feature type="signal peptide" evidence="6">
    <location>
        <begin position="1"/>
        <end position="25"/>
    </location>
</feature>
<keyword evidence="9" id="KW-1185">Reference proteome</keyword>
<dbReference type="InterPro" id="IPR029034">
    <property type="entry name" value="Cystine-knot_cytokine"/>
</dbReference>
<dbReference type="GO" id="GO:0038098">
    <property type="term" value="P:sequestering of BMP from receptor via BMP binding"/>
    <property type="evidence" value="ECO:0007669"/>
    <property type="project" value="TreeGrafter"/>
</dbReference>
<keyword evidence="2" id="KW-0964">Secreted</keyword>
<dbReference type="GO" id="GO:0005615">
    <property type="term" value="C:extracellular space"/>
    <property type="evidence" value="ECO:0007669"/>
    <property type="project" value="TreeGrafter"/>
</dbReference>
<dbReference type="PANTHER" id="PTHR15283:SF4">
    <property type="entry name" value="BURSICON"/>
    <property type="match status" value="1"/>
</dbReference>
<accession>A0AA88L2S6</accession>
<evidence type="ECO:0000259" key="7">
    <source>
        <dbReference type="SMART" id="SM00041"/>
    </source>
</evidence>
<evidence type="ECO:0000256" key="1">
    <source>
        <dbReference type="ARBA" id="ARBA00004613"/>
    </source>
</evidence>
<dbReference type="InterPro" id="IPR004133">
    <property type="entry name" value="DAN_dom"/>
</dbReference>
<reference evidence="8" key="1">
    <citation type="submission" date="2023-07" db="EMBL/GenBank/DDBJ databases">
        <title>Chromosome-level genome assembly of Artemia franciscana.</title>
        <authorList>
            <person name="Jo E."/>
        </authorList>
    </citation>
    <scope>NUCLEOTIDE SEQUENCE</scope>
    <source>
        <tissue evidence="8">Whole body</tissue>
    </source>
</reference>
<evidence type="ECO:0000256" key="2">
    <source>
        <dbReference type="ARBA" id="ARBA00022525"/>
    </source>
</evidence>
<feature type="compositionally biased region" description="Basic residues" evidence="5">
    <location>
        <begin position="89"/>
        <end position="105"/>
    </location>
</feature>
<dbReference type="AlphaFoldDB" id="A0AA88L2S6"/>
<evidence type="ECO:0000256" key="4">
    <source>
        <dbReference type="ARBA" id="ARBA00023157"/>
    </source>
</evidence>
<dbReference type="GO" id="GO:0048018">
    <property type="term" value="F:receptor ligand activity"/>
    <property type="evidence" value="ECO:0007669"/>
    <property type="project" value="TreeGrafter"/>
</dbReference>
<dbReference type="EMBL" id="JAVRJZ010000020">
    <property type="protein sequence ID" value="KAK2705675.1"/>
    <property type="molecule type" value="Genomic_DNA"/>
</dbReference>
<organism evidence="8 9">
    <name type="scientific">Artemia franciscana</name>
    <name type="common">Brine shrimp</name>
    <name type="synonym">Artemia sanfranciscana</name>
    <dbReference type="NCBI Taxonomy" id="6661"/>
    <lineage>
        <taxon>Eukaryota</taxon>
        <taxon>Metazoa</taxon>
        <taxon>Ecdysozoa</taxon>
        <taxon>Arthropoda</taxon>
        <taxon>Crustacea</taxon>
        <taxon>Branchiopoda</taxon>
        <taxon>Anostraca</taxon>
        <taxon>Artemiidae</taxon>
        <taxon>Artemia</taxon>
    </lineage>
</organism>
<evidence type="ECO:0000256" key="6">
    <source>
        <dbReference type="SAM" id="SignalP"/>
    </source>
</evidence>
<feature type="region of interest" description="Disordered" evidence="5">
    <location>
        <begin position="88"/>
        <end position="113"/>
    </location>
</feature>
<dbReference type="Proteomes" id="UP001187531">
    <property type="component" value="Unassembled WGS sequence"/>
</dbReference>
<dbReference type="EMBL" id="JAVRJZ010000020">
    <property type="protein sequence ID" value="KAK2705676.1"/>
    <property type="molecule type" value="Genomic_DNA"/>
</dbReference>
<dbReference type="Pfam" id="PF03045">
    <property type="entry name" value="DAN"/>
    <property type="match status" value="1"/>
</dbReference>
<gene>
    <name evidence="8" type="ORF">QYM36_015900</name>
</gene>
<dbReference type="SMART" id="SM00041">
    <property type="entry name" value="CT"/>
    <property type="match status" value="1"/>
</dbReference>
<evidence type="ECO:0000256" key="3">
    <source>
        <dbReference type="ARBA" id="ARBA00022729"/>
    </source>
</evidence>
<evidence type="ECO:0000313" key="9">
    <source>
        <dbReference type="Proteomes" id="UP001187531"/>
    </source>
</evidence>
<dbReference type="GO" id="GO:0036122">
    <property type="term" value="F:BMP binding"/>
    <property type="evidence" value="ECO:0007669"/>
    <property type="project" value="TreeGrafter"/>
</dbReference>
<dbReference type="PANTHER" id="PTHR15283">
    <property type="entry name" value="GREMLIN 1"/>
    <property type="match status" value="1"/>
</dbReference>
<feature type="chain" id="PRO_5041851795" description="CTCK domain-containing protein" evidence="6">
    <location>
        <begin position="26"/>
        <end position="266"/>
    </location>
</feature>
<dbReference type="InterPro" id="IPR006207">
    <property type="entry name" value="Cys_knot_C"/>
</dbReference>
<protein>
    <recommendedName>
        <fullName evidence="7">CTCK domain-containing protein</fullName>
    </recommendedName>
</protein>
<comment type="caution">
    <text evidence="8">The sequence shown here is derived from an EMBL/GenBank/DDBJ whole genome shotgun (WGS) entry which is preliminary data.</text>
</comment>
<dbReference type="Gene3D" id="2.10.90.10">
    <property type="entry name" value="Cystine-knot cytokines"/>
    <property type="match status" value="1"/>
</dbReference>
<feature type="domain" description="CTCK" evidence="7">
    <location>
        <begin position="174"/>
        <end position="264"/>
    </location>
</feature>
<comment type="subcellular location">
    <subcellularLocation>
        <location evidence="1">Secreted</location>
    </subcellularLocation>
</comment>
<keyword evidence="4" id="KW-1015">Disulfide bond</keyword>
<keyword evidence="3 6" id="KW-0732">Signal</keyword>
<proteinExistence type="predicted"/>
<evidence type="ECO:0000256" key="5">
    <source>
        <dbReference type="SAM" id="MobiDB-lite"/>
    </source>
</evidence>
<sequence length="266" mass="30805">MMFWQPSSLLMTVFCLLSVISFCLTSPRSSNAEKGRLEVEAAQGQNDDSIAEHIDTDELLRMARTERDTRLLLQRQDKAMEYFRNEVYKRKHKKRQKNRRNRKNKGLPSFMEPKSNNVLPKNLKFNATHSLSLEGSKKGYNGTRLLKGPDLLKSSKDALFVTKKDYLKSDWCKTQPVVQRIKEEGCRSQPFVNNFCYGQCNSFYIPRNVRSKSQIGDDAFKSCAFCKPRHADWKVVTLKCPGMNPPFRKKKVLYVQQCKCITEVLS</sequence>
<name>A0AA88L2S6_ARTSF</name>